<organism evidence="10">
    <name type="scientific">Cryptopleura ramosa</name>
    <dbReference type="NCBI Taxonomy" id="131094"/>
    <lineage>
        <taxon>Eukaryota</taxon>
        <taxon>Rhodophyta</taxon>
        <taxon>Florideophyceae</taxon>
        <taxon>Rhodymeniophycidae</taxon>
        <taxon>Ceramiales</taxon>
        <taxon>Delesseriaceae</taxon>
        <taxon>Cryptopleura</taxon>
    </lineage>
</organism>
<dbReference type="PANTHER" id="PTHR23342:SF0">
    <property type="entry name" value="N-ACETYLGLUTAMATE SYNTHASE, MITOCHONDRIAL"/>
    <property type="match status" value="1"/>
</dbReference>
<keyword evidence="6 8" id="KW-0418">Kinase</keyword>
<dbReference type="GO" id="GO:0005524">
    <property type="term" value="F:ATP binding"/>
    <property type="evidence" value="ECO:0007669"/>
    <property type="project" value="UniProtKB-UniRule"/>
</dbReference>
<reference evidence="10" key="1">
    <citation type="journal article" date="2019" name="Mol. Phylogenet. Evol.">
        <title>Morphological evolution and classification of the red algal order Ceramiales inferred using plastid phylogenomics.</title>
        <authorList>
            <person name="Diaz-Tapia P."/>
            <person name="Pasella M.M."/>
            <person name="Verbruggen H."/>
            <person name="Maggs C.A."/>
        </authorList>
    </citation>
    <scope>NUCLEOTIDE SEQUENCE</scope>
    <source>
        <strain evidence="10">PD2928_6</strain>
    </source>
</reference>
<dbReference type="CDD" id="cd04250">
    <property type="entry name" value="AAK_NAGK-C"/>
    <property type="match status" value="1"/>
</dbReference>
<comment type="catalytic activity">
    <reaction evidence="8">
        <text>N-acetyl-L-glutamate + ATP = N-acetyl-L-glutamyl 5-phosphate + ADP</text>
        <dbReference type="Rhea" id="RHEA:14629"/>
        <dbReference type="ChEBI" id="CHEBI:30616"/>
        <dbReference type="ChEBI" id="CHEBI:44337"/>
        <dbReference type="ChEBI" id="CHEBI:57936"/>
        <dbReference type="ChEBI" id="CHEBI:456216"/>
        <dbReference type="EC" id="2.7.2.8"/>
    </reaction>
</comment>
<keyword evidence="7 8" id="KW-0067">ATP-binding</keyword>
<dbReference type="InterPro" id="IPR004662">
    <property type="entry name" value="AcgluKinase_fam"/>
</dbReference>
<dbReference type="InterPro" id="IPR036393">
    <property type="entry name" value="AceGlu_kinase-like_sf"/>
</dbReference>
<dbReference type="PANTHER" id="PTHR23342">
    <property type="entry name" value="N-ACETYLGLUTAMATE SYNTHASE"/>
    <property type="match status" value="1"/>
</dbReference>
<evidence type="ECO:0000256" key="5">
    <source>
        <dbReference type="ARBA" id="ARBA00022741"/>
    </source>
</evidence>
<dbReference type="InterPro" id="IPR001048">
    <property type="entry name" value="Asp/Glu/Uridylate_kinase"/>
</dbReference>
<keyword evidence="4 8" id="KW-0808">Transferase</keyword>
<dbReference type="AlphaFoldDB" id="A0A4D6WVR5"/>
<dbReference type="EC" id="2.7.2.8" evidence="8"/>
<dbReference type="SUPFAM" id="SSF53633">
    <property type="entry name" value="Carbamate kinase-like"/>
    <property type="match status" value="1"/>
</dbReference>
<keyword evidence="10" id="KW-0934">Plastid</keyword>
<keyword evidence="5 8" id="KW-0547">Nucleotide-binding</keyword>
<dbReference type="GO" id="GO:0042450">
    <property type="term" value="P:L-arginine biosynthetic process via ornithine"/>
    <property type="evidence" value="ECO:0007669"/>
    <property type="project" value="UniProtKB-UniRule"/>
</dbReference>
<evidence type="ECO:0000256" key="6">
    <source>
        <dbReference type="ARBA" id="ARBA00022777"/>
    </source>
</evidence>
<dbReference type="PRINTS" id="PR00474">
    <property type="entry name" value="GLU5KINASE"/>
</dbReference>
<evidence type="ECO:0000256" key="1">
    <source>
        <dbReference type="ARBA" id="ARBA00004828"/>
    </source>
</evidence>
<proteinExistence type="inferred from homology"/>
<reference evidence="10" key="2">
    <citation type="submission" date="2019-04" db="EMBL/GenBank/DDBJ databases">
        <authorList>
            <person name="Pasella M."/>
        </authorList>
    </citation>
    <scope>NUCLEOTIDE SEQUENCE</scope>
    <source>
        <strain evidence="10">PD2928_6</strain>
    </source>
</reference>
<geneLocation type="plastid" evidence="10"/>
<accession>A0A4D6WVR5</accession>
<feature type="binding site" evidence="8">
    <location>
        <position position="183"/>
    </location>
    <ligand>
        <name>substrate</name>
    </ligand>
</feature>
<feature type="domain" description="Aspartate/glutamate/uridylate kinase" evidence="9">
    <location>
        <begin position="29"/>
        <end position="264"/>
    </location>
</feature>
<comment type="similarity">
    <text evidence="8">Belongs to the acetylglutamate kinase family. ArgB subfamily.</text>
</comment>
<dbReference type="InterPro" id="IPR041727">
    <property type="entry name" value="NAGK-C"/>
</dbReference>
<dbReference type="GO" id="GO:0005737">
    <property type="term" value="C:cytoplasm"/>
    <property type="evidence" value="ECO:0007669"/>
    <property type="project" value="InterPro"/>
</dbReference>
<dbReference type="InterPro" id="IPR001057">
    <property type="entry name" value="Glu/AcGlu_kinase"/>
</dbReference>
<keyword evidence="2 8" id="KW-0055">Arginine biosynthesis</keyword>
<evidence type="ECO:0000256" key="3">
    <source>
        <dbReference type="ARBA" id="ARBA00022605"/>
    </source>
</evidence>
<comment type="pathway">
    <text evidence="1 8">Amino-acid biosynthesis; L-arginine biosynthesis; N(2)-acetyl-L-ornithine from L-glutamate: step 2/4.</text>
</comment>
<protein>
    <recommendedName>
        <fullName evidence="8">Acetylglutamate kinase</fullName>
        <ecNumber evidence="8">2.7.2.8</ecNumber>
    </recommendedName>
    <alternativeName>
        <fullName evidence="8">N-acetyl-L-glutamate 5-phosphotransferase</fullName>
    </alternativeName>
    <alternativeName>
        <fullName evidence="8">NAG kinase</fullName>
        <shortName evidence="8">NAGK</shortName>
    </alternativeName>
</protein>
<evidence type="ECO:0000256" key="2">
    <source>
        <dbReference type="ARBA" id="ARBA00022571"/>
    </source>
</evidence>
<dbReference type="HAMAP" id="MF_00082">
    <property type="entry name" value="ArgB"/>
    <property type="match status" value="1"/>
</dbReference>
<feature type="binding site" evidence="8">
    <location>
        <begin position="68"/>
        <end position="69"/>
    </location>
    <ligand>
        <name>substrate</name>
    </ligand>
</feature>
<feature type="site" description="Transition state stabilizer" evidence="8">
    <location>
        <position position="33"/>
    </location>
</feature>
<comment type="function">
    <text evidence="8">Catalyzes the ATP-dependent phosphorylation of N-acetyl-L-glutamate.</text>
</comment>
<feature type="site" description="Transition state stabilizer" evidence="8">
    <location>
        <position position="246"/>
    </location>
</feature>
<dbReference type="PIRSF" id="PIRSF000728">
    <property type="entry name" value="NAGK"/>
    <property type="match status" value="1"/>
</dbReference>
<dbReference type="InterPro" id="IPR037528">
    <property type="entry name" value="ArgB"/>
</dbReference>
<dbReference type="Gene3D" id="3.40.1160.10">
    <property type="entry name" value="Acetylglutamate kinase-like"/>
    <property type="match status" value="1"/>
</dbReference>
<evidence type="ECO:0000259" key="9">
    <source>
        <dbReference type="Pfam" id="PF00696"/>
    </source>
</evidence>
<sequence>MLNNLDLERFSFLNYKDVSYFIQKYSGSIFVIKYGGAAMKKNNLKLNVIEDLVFLSSLGIKIILVHGGGPFINDWLIKFNIQPKFENGIRVTDYDTMQVVEMVLSGQINKELVSLLSERNILSVGLSGKDSNLIKASPLFYSSNNFVGKVDKINNQILNFLLDNNYIPVIASIASDSNNQTYNINADTVAGAIASSVKAKKLILLTDTPGVMLDINDSSTLIKTLTLNYINELKEKNIISGGMLPKIECCIDALLKHISAAHIIDGSVDHALLYETLTIDRLGSMLVMS</sequence>
<evidence type="ECO:0000256" key="7">
    <source>
        <dbReference type="ARBA" id="ARBA00022840"/>
    </source>
</evidence>
<evidence type="ECO:0000256" key="4">
    <source>
        <dbReference type="ARBA" id="ARBA00022679"/>
    </source>
</evidence>
<dbReference type="GO" id="GO:0003991">
    <property type="term" value="F:acetylglutamate kinase activity"/>
    <property type="evidence" value="ECO:0007669"/>
    <property type="project" value="UniProtKB-UniRule"/>
</dbReference>
<dbReference type="EMBL" id="MK814638">
    <property type="protein sequence ID" value="QCI05675.1"/>
    <property type="molecule type" value="Genomic_DNA"/>
</dbReference>
<keyword evidence="3 8" id="KW-0028">Amino-acid biosynthesis</keyword>
<evidence type="ECO:0000313" key="10">
    <source>
        <dbReference type="EMBL" id="QCI05675.1"/>
    </source>
</evidence>
<name>A0A4D6WVR5_9FLOR</name>
<feature type="binding site" evidence="8">
    <location>
        <position position="90"/>
    </location>
    <ligand>
        <name>substrate</name>
    </ligand>
</feature>
<dbReference type="FunFam" id="3.40.1160.10:FF:000004">
    <property type="entry name" value="Acetylglutamate kinase"/>
    <property type="match status" value="1"/>
</dbReference>
<dbReference type="NCBIfam" id="TIGR00761">
    <property type="entry name" value="argB"/>
    <property type="match status" value="1"/>
</dbReference>
<gene>
    <name evidence="8 10" type="primary">argB</name>
</gene>
<dbReference type="Pfam" id="PF00696">
    <property type="entry name" value="AA_kinase"/>
    <property type="match status" value="1"/>
</dbReference>
<evidence type="ECO:0000256" key="8">
    <source>
        <dbReference type="HAMAP-Rule" id="MF_00082"/>
    </source>
</evidence>
<dbReference type="UniPathway" id="UPA00068">
    <property type="reaction ID" value="UER00107"/>
</dbReference>